<dbReference type="InterPro" id="IPR018327">
    <property type="entry name" value="BHD_2"/>
</dbReference>
<organism evidence="10">
    <name type="scientific">Ascaris suum</name>
    <name type="common">Pig roundworm</name>
    <name type="synonym">Ascaris lumbricoides</name>
    <dbReference type="NCBI Taxonomy" id="6253"/>
    <lineage>
        <taxon>Eukaryota</taxon>
        <taxon>Metazoa</taxon>
        <taxon>Ecdysozoa</taxon>
        <taxon>Nematoda</taxon>
        <taxon>Chromadorea</taxon>
        <taxon>Rhabditida</taxon>
        <taxon>Spirurina</taxon>
        <taxon>Ascaridomorpha</taxon>
        <taxon>Ascaridoidea</taxon>
        <taxon>Ascarididae</taxon>
        <taxon>Ascaris</taxon>
    </lineage>
</organism>
<dbReference type="InterPro" id="IPR018328">
    <property type="entry name" value="Rad4_beta-hairpin_dom3"/>
</dbReference>
<dbReference type="PANTHER" id="PTHR12135:SF0">
    <property type="entry name" value="DNA REPAIR PROTEIN COMPLEMENTING XP-C CELLS"/>
    <property type="match status" value="1"/>
</dbReference>
<feature type="compositionally biased region" description="Basic and acidic residues" evidence="6">
    <location>
        <begin position="289"/>
        <end position="321"/>
    </location>
</feature>
<dbReference type="InterPro" id="IPR018326">
    <property type="entry name" value="Rad4_beta-hairpin_dom1"/>
</dbReference>
<dbReference type="EMBL" id="JI166107">
    <property type="protein sequence ID" value="ADY41544.1"/>
    <property type="molecule type" value="mRNA"/>
</dbReference>
<keyword evidence="3" id="KW-0227">DNA damage</keyword>
<dbReference type="SMART" id="SM01032">
    <property type="entry name" value="BHD_3"/>
    <property type="match status" value="1"/>
</dbReference>
<protein>
    <submittedName>
        <fullName evidence="10">DNA repair protein complementing XP-C cell</fullName>
    </submittedName>
</protein>
<reference evidence="10" key="1">
    <citation type="journal article" date="2011" name="Genome Res.">
        <title>Deep small RNA sequencing from the nematode Ascaris reveals conservation, functional diversification, and novel developmental profiles.</title>
        <authorList>
            <person name="Wang J."/>
            <person name="Czech B."/>
            <person name="Crunk A."/>
            <person name="Wallace A."/>
            <person name="Mitreva M."/>
            <person name="Hannon G.J."/>
            <person name="Davis R.E."/>
        </authorList>
    </citation>
    <scope>NUCLEOTIDE SEQUENCE</scope>
</reference>
<dbReference type="PANTHER" id="PTHR12135">
    <property type="entry name" value="DNA REPAIR PROTEIN XP-C / RAD4"/>
    <property type="match status" value="1"/>
</dbReference>
<dbReference type="GO" id="GO:0005737">
    <property type="term" value="C:cytoplasm"/>
    <property type="evidence" value="ECO:0007669"/>
    <property type="project" value="TreeGrafter"/>
</dbReference>
<dbReference type="SUPFAM" id="SSF54001">
    <property type="entry name" value="Cysteine proteinases"/>
    <property type="match status" value="1"/>
</dbReference>
<feature type="domain" description="Rad4 beta-hairpin" evidence="9">
    <location>
        <begin position="560"/>
        <end position="634"/>
    </location>
</feature>
<feature type="region of interest" description="Disordered" evidence="6">
    <location>
        <begin position="266"/>
        <end position="325"/>
    </location>
</feature>
<keyword evidence="5" id="KW-0539">Nucleus</keyword>
<proteinExistence type="evidence at transcript level"/>
<dbReference type="SMART" id="SM01031">
    <property type="entry name" value="BHD_2"/>
    <property type="match status" value="1"/>
</dbReference>
<dbReference type="SMART" id="SM01030">
    <property type="entry name" value="BHD_1"/>
    <property type="match status" value="1"/>
</dbReference>
<dbReference type="InterPro" id="IPR042488">
    <property type="entry name" value="Rad4_BHD3_sf"/>
</dbReference>
<sequence>MKPIAKKRETTKLRSADRDVEMKVKQEHELLPGPSTCLGGAFGNSSGVEVGRSAPKMRPESGIGLVSSSGSEDEWEEMEEIEPVTQHTVEVTIKQPVQKESEEAKWEKFLRMEVNRKIKQLQVDCHKMHLLCYVAHLRTWARCLVENEHLSGQCLSLIPISYVDAAELTFDLTLAERFTQWFTSAFTLSKTVYDAKNGFCDAQSERLEKLIAEKTYETDRDRASILFLCVLALKQSVRLCLSCQPVPHKPTLQTLVRSMTLNKADEQPVASGISKREKGKGTSGGNKQKKVDRQVGDGTDKRGERKRASEDSQQKEADSFRKTPTAVLGRKATQKVHLKRDYWVEYWDELAEKWICMDPWKGTVGKVESFEDGATSPMHYVIAIDNDFGMRDVTALYASKYPGPAVRRLRIDDKWWDSSIGLFQGKNSHRTRLETVTINDFLLSKPMPTTVAEFKNHPLYVLKKDLLKFEAIYPPDQEPITTLRGGIEVYPRASVHHLQGSLNWLKQARSVKAGEKPYKVVKARPSTRVPPEEREPRTLEVYGYWQTEPYVPPEVVDGRIPRNEYGNIYMYRACMLPKGCVHLKLDGLYGLARRMDIECVPAVVAWDFHKGGNHPIIDGCVVLAKDAMLLKAAWEEQYERKRIKAAKAPQKNVRKRIGSV</sequence>
<dbReference type="Gene3D" id="3.90.260.10">
    <property type="entry name" value="Transglutaminase-like"/>
    <property type="match status" value="1"/>
</dbReference>
<dbReference type="InterPro" id="IPR038765">
    <property type="entry name" value="Papain-like_cys_pep_sf"/>
</dbReference>
<dbReference type="Pfam" id="PF10404">
    <property type="entry name" value="BHD_2"/>
    <property type="match status" value="1"/>
</dbReference>
<evidence type="ECO:0000256" key="2">
    <source>
        <dbReference type="ARBA" id="ARBA00009525"/>
    </source>
</evidence>
<comment type="subcellular location">
    <subcellularLocation>
        <location evidence="1">Nucleus</location>
    </subcellularLocation>
</comment>
<dbReference type="InterPro" id="IPR036985">
    <property type="entry name" value="Transglutaminase-like_sf"/>
</dbReference>
<name>F1KUJ0_ASCSU</name>
<evidence type="ECO:0000259" key="7">
    <source>
        <dbReference type="SMART" id="SM01030"/>
    </source>
</evidence>
<dbReference type="Pfam" id="PF03835">
    <property type="entry name" value="Rad4"/>
    <property type="match status" value="1"/>
</dbReference>
<comment type="similarity">
    <text evidence="2">Belongs to the XPC family.</text>
</comment>
<evidence type="ECO:0000256" key="1">
    <source>
        <dbReference type="ARBA" id="ARBA00004123"/>
    </source>
</evidence>
<evidence type="ECO:0000259" key="9">
    <source>
        <dbReference type="SMART" id="SM01032"/>
    </source>
</evidence>
<dbReference type="Gene3D" id="3.30.70.2460">
    <property type="entry name" value="Rad4, beta-hairpin domain BHD3"/>
    <property type="match status" value="1"/>
</dbReference>
<feature type="domain" description="Rad4 beta-hairpin" evidence="7">
    <location>
        <begin position="443"/>
        <end position="496"/>
    </location>
</feature>
<feature type="region of interest" description="Disordered" evidence="6">
    <location>
        <begin position="48"/>
        <end position="72"/>
    </location>
</feature>
<dbReference type="Pfam" id="PF10405">
    <property type="entry name" value="BHD_3"/>
    <property type="match status" value="1"/>
</dbReference>
<dbReference type="InterPro" id="IPR004583">
    <property type="entry name" value="DNA_repair_Rad4"/>
</dbReference>
<evidence type="ECO:0000259" key="8">
    <source>
        <dbReference type="SMART" id="SM01031"/>
    </source>
</evidence>
<feature type="domain" description="Rad4 beta-hairpin" evidence="8">
    <location>
        <begin position="498"/>
        <end position="553"/>
    </location>
</feature>
<evidence type="ECO:0000256" key="4">
    <source>
        <dbReference type="ARBA" id="ARBA00023204"/>
    </source>
</evidence>
<dbReference type="GO" id="GO:0003697">
    <property type="term" value="F:single-stranded DNA binding"/>
    <property type="evidence" value="ECO:0007669"/>
    <property type="project" value="TreeGrafter"/>
</dbReference>
<dbReference type="Pfam" id="PF10403">
    <property type="entry name" value="BHD_1"/>
    <property type="match status" value="1"/>
</dbReference>
<dbReference type="GO" id="GO:0006289">
    <property type="term" value="P:nucleotide-excision repair"/>
    <property type="evidence" value="ECO:0007669"/>
    <property type="project" value="InterPro"/>
</dbReference>
<dbReference type="GO" id="GO:0000111">
    <property type="term" value="C:nucleotide-excision repair factor 2 complex"/>
    <property type="evidence" value="ECO:0007669"/>
    <property type="project" value="TreeGrafter"/>
</dbReference>
<accession>F1KUJ0</accession>
<dbReference type="Gene3D" id="2.20.20.110">
    <property type="entry name" value="Rad4, beta-hairpin domain BHD1"/>
    <property type="match status" value="1"/>
</dbReference>
<keyword evidence="4" id="KW-0234">DNA repair</keyword>
<dbReference type="FunFam" id="3.30.70.2460:FF:000001">
    <property type="entry name" value="DNA repair protein Rad4 family"/>
    <property type="match status" value="1"/>
</dbReference>
<dbReference type="GO" id="GO:0003684">
    <property type="term" value="F:damaged DNA binding"/>
    <property type="evidence" value="ECO:0007669"/>
    <property type="project" value="InterPro"/>
</dbReference>
<evidence type="ECO:0000256" key="3">
    <source>
        <dbReference type="ARBA" id="ARBA00022763"/>
    </source>
</evidence>
<evidence type="ECO:0000256" key="5">
    <source>
        <dbReference type="ARBA" id="ARBA00023242"/>
    </source>
</evidence>
<dbReference type="AlphaFoldDB" id="F1KUJ0"/>
<dbReference type="GO" id="GO:0071942">
    <property type="term" value="C:XPC complex"/>
    <property type="evidence" value="ECO:0007669"/>
    <property type="project" value="TreeGrafter"/>
</dbReference>
<evidence type="ECO:0000313" key="10">
    <source>
        <dbReference type="EMBL" id="ADY41544.1"/>
    </source>
</evidence>
<dbReference type="GO" id="GO:0006298">
    <property type="term" value="P:mismatch repair"/>
    <property type="evidence" value="ECO:0007669"/>
    <property type="project" value="TreeGrafter"/>
</dbReference>
<evidence type="ECO:0000256" key="6">
    <source>
        <dbReference type="SAM" id="MobiDB-lite"/>
    </source>
</evidence>
<dbReference type="InterPro" id="IPR018325">
    <property type="entry name" value="Rad4/PNGase_transGLS-fold"/>
</dbReference>